<keyword evidence="2 4" id="KW-0808">Transferase</keyword>
<dbReference type="InterPro" id="IPR016181">
    <property type="entry name" value="Acyl_CoA_acyltransferase"/>
</dbReference>
<dbReference type="AlphaFoldDB" id="A0A1V9ACR7"/>
<dbReference type="Pfam" id="PF13527">
    <property type="entry name" value="Acetyltransf_9"/>
    <property type="match status" value="1"/>
</dbReference>
<feature type="active site" description="Proton donor" evidence="4">
    <location>
        <position position="123"/>
    </location>
</feature>
<gene>
    <name evidence="6" type="ORF">B1813_01800</name>
</gene>
<dbReference type="NCBIfam" id="NF002367">
    <property type="entry name" value="PRK01346.1-4"/>
    <property type="match status" value="1"/>
</dbReference>
<evidence type="ECO:0000256" key="4">
    <source>
        <dbReference type="HAMAP-Rule" id="MF_01812"/>
    </source>
</evidence>
<dbReference type="InterPro" id="IPR051554">
    <property type="entry name" value="Acetyltransferase_Eis"/>
</dbReference>
<dbReference type="Pfam" id="PF17668">
    <property type="entry name" value="Acetyltransf_17"/>
    <property type="match status" value="1"/>
</dbReference>
<dbReference type="STRING" id="1962155.B1813_01800"/>
<organism evidence="6 7">
    <name type="scientific">Saccharomonospora piscinae</name>
    <dbReference type="NCBI Taxonomy" id="687388"/>
    <lineage>
        <taxon>Bacteria</taxon>
        <taxon>Bacillati</taxon>
        <taxon>Actinomycetota</taxon>
        <taxon>Actinomycetes</taxon>
        <taxon>Pseudonocardiales</taxon>
        <taxon>Pseudonocardiaceae</taxon>
        <taxon>Saccharomonospora</taxon>
    </lineage>
</organism>
<comment type="subunit">
    <text evidence="4">Homohexamer; trimer of dimers.</text>
</comment>
<name>A0A1V9ACR7_SACPI</name>
<dbReference type="InterPro" id="IPR000182">
    <property type="entry name" value="GNAT_dom"/>
</dbReference>
<dbReference type="PROSITE" id="PS51186">
    <property type="entry name" value="GNAT"/>
    <property type="match status" value="1"/>
</dbReference>
<dbReference type="InterPro" id="IPR036527">
    <property type="entry name" value="SCP2_sterol-bd_dom_sf"/>
</dbReference>
<feature type="active site" description="Proton acceptor; via carboxylate" evidence="4">
    <location>
        <position position="396"/>
    </location>
</feature>
<feature type="domain" description="N-acetyltransferase" evidence="5">
    <location>
        <begin position="4"/>
        <end position="151"/>
    </location>
</feature>
<dbReference type="GO" id="GO:0034069">
    <property type="term" value="F:aminoglycoside N-acetyltransferase activity"/>
    <property type="evidence" value="ECO:0007669"/>
    <property type="project" value="TreeGrafter"/>
</dbReference>
<evidence type="ECO:0000256" key="1">
    <source>
        <dbReference type="ARBA" id="ARBA00009213"/>
    </source>
</evidence>
<keyword evidence="3 4" id="KW-0012">Acyltransferase</keyword>
<reference evidence="6 7" key="1">
    <citation type="submission" date="2017-02" db="EMBL/GenBank/DDBJ databases">
        <title>Draft genome of Saccharomonospora sp. 154.</title>
        <authorList>
            <person name="Alonso-Carmona G.S."/>
            <person name="De La Haba R."/>
            <person name="Vera-Gargallo B."/>
            <person name="Sandoval-Trujillo A.H."/>
            <person name="Ramirez-Duran N."/>
            <person name="Ventosa A."/>
        </authorList>
    </citation>
    <scope>NUCLEOTIDE SEQUENCE [LARGE SCALE GENOMIC DNA]</scope>
    <source>
        <strain evidence="6 7">LRS4.154</strain>
    </source>
</reference>
<dbReference type="SUPFAM" id="SSF55729">
    <property type="entry name" value="Acyl-CoA N-acyltransferases (Nat)"/>
    <property type="match status" value="1"/>
</dbReference>
<dbReference type="Proteomes" id="UP000192591">
    <property type="component" value="Unassembled WGS sequence"/>
</dbReference>
<dbReference type="Pfam" id="PF13530">
    <property type="entry name" value="SCP2_2"/>
    <property type="match status" value="1"/>
</dbReference>
<dbReference type="InterPro" id="IPR041380">
    <property type="entry name" value="Acetyltransf_17"/>
</dbReference>
<sequence>MNDVAVRALRDDEFRSAHRLFRAALHAGPGTDEEWERVRPVFQPGRVLGAFDEQLVGTARSMDAELVVPGGARVPLAAVTGVGVRADRTRRGVLTGLMRTQLAELAGRGVSAATLYATEGPIYGRFGYGIAGRARSYTVSRQRARLRPDAPEGGRIEMLDLDEAERRLPEVYSALPLRPGMMSRDRWWPGLFAGMRSGDDPAVALVHHGADGPDGFALYRVSRDSGMSATLRVVDLHSGNATAFAGLWRFLLGVDLVDTVIARNRPLDEPVELLLTDPRACETTELTDETWLRLVDVEAALAARTWHGAPLVLEVTDPVLDHNTGRYRVGPDEVSRTDEPADAALGVAELAMIFAGGWLPSALVDAGRISVLDPGVAVRLDELARTRRAPWCGTFF</sequence>
<dbReference type="InterPro" id="IPR022902">
    <property type="entry name" value="NAcTrfase_Eis"/>
</dbReference>
<evidence type="ECO:0000256" key="3">
    <source>
        <dbReference type="ARBA" id="ARBA00023315"/>
    </source>
</evidence>
<evidence type="ECO:0000259" key="5">
    <source>
        <dbReference type="PROSITE" id="PS51186"/>
    </source>
</evidence>
<evidence type="ECO:0000313" key="6">
    <source>
        <dbReference type="EMBL" id="OQO94836.1"/>
    </source>
</evidence>
<feature type="binding site" evidence="4">
    <location>
        <begin position="90"/>
        <end position="95"/>
    </location>
    <ligand>
        <name>acetyl-CoA</name>
        <dbReference type="ChEBI" id="CHEBI:57288"/>
    </ligand>
</feature>
<evidence type="ECO:0000313" key="7">
    <source>
        <dbReference type="Proteomes" id="UP000192591"/>
    </source>
</evidence>
<protein>
    <submittedName>
        <fullName evidence="6">GNAT family N-acetyltransferase</fullName>
    </submittedName>
</protein>
<comment type="similarity">
    <text evidence="1 4">Belongs to the acetyltransferase Eis family.</text>
</comment>
<feature type="binding site" evidence="4">
    <location>
        <begin position="118"/>
        <end position="119"/>
    </location>
    <ligand>
        <name>acetyl-CoA</name>
        <dbReference type="ChEBI" id="CHEBI:57288"/>
    </ligand>
</feature>
<dbReference type="HAMAP" id="MF_01812">
    <property type="entry name" value="Eis"/>
    <property type="match status" value="1"/>
</dbReference>
<feature type="binding site" evidence="4">
    <location>
        <begin position="82"/>
        <end position="84"/>
    </location>
    <ligand>
        <name>acetyl-CoA</name>
        <dbReference type="ChEBI" id="CHEBI:57288"/>
    </ligand>
</feature>
<dbReference type="RefSeq" id="WP_081190267.1">
    <property type="nucleotide sequence ID" value="NZ_MWIH01000002.1"/>
</dbReference>
<dbReference type="InterPro" id="IPR025559">
    <property type="entry name" value="Eis_dom"/>
</dbReference>
<dbReference type="Gene3D" id="3.30.1050.10">
    <property type="entry name" value="SCP2 sterol-binding domain"/>
    <property type="match status" value="1"/>
</dbReference>
<proteinExistence type="inferred from homology"/>
<dbReference type="SUPFAM" id="SSF55718">
    <property type="entry name" value="SCP-like"/>
    <property type="match status" value="1"/>
</dbReference>
<dbReference type="PANTHER" id="PTHR37817:SF1">
    <property type="entry name" value="N-ACETYLTRANSFERASE EIS"/>
    <property type="match status" value="1"/>
</dbReference>
<comment type="caution">
    <text evidence="6">The sequence shown here is derived from an EMBL/GenBank/DDBJ whole genome shotgun (WGS) entry which is preliminary data.</text>
</comment>
<dbReference type="GO" id="GO:0030649">
    <property type="term" value="P:aminoglycoside antibiotic catabolic process"/>
    <property type="evidence" value="ECO:0007669"/>
    <property type="project" value="TreeGrafter"/>
</dbReference>
<dbReference type="PANTHER" id="PTHR37817">
    <property type="entry name" value="N-ACETYLTRANSFERASE EIS"/>
    <property type="match status" value="1"/>
</dbReference>
<accession>A0A1V9ACR7</accession>
<evidence type="ECO:0000256" key="2">
    <source>
        <dbReference type="ARBA" id="ARBA00022679"/>
    </source>
</evidence>
<keyword evidence="7" id="KW-1185">Reference proteome</keyword>
<dbReference type="Gene3D" id="3.40.630.30">
    <property type="match status" value="2"/>
</dbReference>
<dbReference type="EMBL" id="MWIH01000002">
    <property type="protein sequence ID" value="OQO94836.1"/>
    <property type="molecule type" value="Genomic_DNA"/>
</dbReference>